<organism evidence="1 2">
    <name type="scientific">Anisodus acutangulus</name>
    <dbReference type="NCBI Taxonomy" id="402998"/>
    <lineage>
        <taxon>Eukaryota</taxon>
        <taxon>Viridiplantae</taxon>
        <taxon>Streptophyta</taxon>
        <taxon>Embryophyta</taxon>
        <taxon>Tracheophyta</taxon>
        <taxon>Spermatophyta</taxon>
        <taxon>Magnoliopsida</taxon>
        <taxon>eudicotyledons</taxon>
        <taxon>Gunneridae</taxon>
        <taxon>Pentapetalae</taxon>
        <taxon>asterids</taxon>
        <taxon>lamiids</taxon>
        <taxon>Solanales</taxon>
        <taxon>Solanaceae</taxon>
        <taxon>Solanoideae</taxon>
        <taxon>Hyoscyameae</taxon>
        <taxon>Anisodus</taxon>
    </lineage>
</organism>
<dbReference type="Proteomes" id="UP001152561">
    <property type="component" value="Unassembled WGS sequence"/>
</dbReference>
<proteinExistence type="predicted"/>
<dbReference type="EMBL" id="JAJAGQ010000015">
    <property type="protein sequence ID" value="KAJ8541809.1"/>
    <property type="molecule type" value="Genomic_DNA"/>
</dbReference>
<evidence type="ECO:0000313" key="1">
    <source>
        <dbReference type="EMBL" id="KAJ8541809.1"/>
    </source>
</evidence>
<comment type="caution">
    <text evidence="1">The sequence shown here is derived from an EMBL/GenBank/DDBJ whole genome shotgun (WGS) entry which is preliminary data.</text>
</comment>
<sequence>MLSSKILRLSGTSDCNVDSDLSSQQFGGKVAENIFQMRKLSLLNKLTSLLQKCWVRLRNNRPALPRTRA</sequence>
<keyword evidence="2" id="KW-1185">Reference proteome</keyword>
<accession>A0A9Q1LT38</accession>
<evidence type="ECO:0000313" key="2">
    <source>
        <dbReference type="Proteomes" id="UP001152561"/>
    </source>
</evidence>
<gene>
    <name evidence="1" type="ORF">K7X08_002625</name>
</gene>
<name>A0A9Q1LT38_9SOLA</name>
<reference evidence="2" key="1">
    <citation type="journal article" date="2023" name="Proc. Natl. Acad. Sci. U.S.A.">
        <title>Genomic and structural basis for evolution of tropane alkaloid biosynthesis.</title>
        <authorList>
            <person name="Wanga Y.-J."/>
            <person name="Taina T."/>
            <person name="Yua J.-Y."/>
            <person name="Lia J."/>
            <person name="Xua B."/>
            <person name="Chenc J."/>
            <person name="D'Auriad J.C."/>
            <person name="Huanga J.-P."/>
            <person name="Huanga S.-X."/>
        </authorList>
    </citation>
    <scope>NUCLEOTIDE SEQUENCE [LARGE SCALE GENOMIC DNA]</scope>
    <source>
        <strain evidence="2">cv. KIB-2019</strain>
    </source>
</reference>
<dbReference type="AlphaFoldDB" id="A0A9Q1LT38"/>
<protein>
    <submittedName>
        <fullName evidence="1">Uncharacterized protein</fullName>
    </submittedName>
</protein>